<sequence>MASMNCSLQELVPTTRARSISMATEQTPPADGDCVGLKAPGNYIANPARPLSAYRAGPGRSWPVLAGPGRSWPVLAGPLLYRQKPGCCTESSRVHRTLQKAP</sequence>
<accession>A0A4Z2G076</accession>
<keyword evidence="2" id="KW-1185">Reference proteome</keyword>
<organism evidence="1 2">
    <name type="scientific">Liparis tanakae</name>
    <name type="common">Tanaka's snailfish</name>
    <dbReference type="NCBI Taxonomy" id="230148"/>
    <lineage>
        <taxon>Eukaryota</taxon>
        <taxon>Metazoa</taxon>
        <taxon>Chordata</taxon>
        <taxon>Craniata</taxon>
        <taxon>Vertebrata</taxon>
        <taxon>Euteleostomi</taxon>
        <taxon>Actinopterygii</taxon>
        <taxon>Neopterygii</taxon>
        <taxon>Teleostei</taxon>
        <taxon>Neoteleostei</taxon>
        <taxon>Acanthomorphata</taxon>
        <taxon>Eupercaria</taxon>
        <taxon>Perciformes</taxon>
        <taxon>Cottioidei</taxon>
        <taxon>Cottales</taxon>
        <taxon>Liparidae</taxon>
        <taxon>Liparis</taxon>
    </lineage>
</organism>
<evidence type="ECO:0000313" key="1">
    <source>
        <dbReference type="EMBL" id="TNN46495.1"/>
    </source>
</evidence>
<proteinExistence type="predicted"/>
<evidence type="ECO:0000313" key="2">
    <source>
        <dbReference type="Proteomes" id="UP000314294"/>
    </source>
</evidence>
<dbReference type="Proteomes" id="UP000314294">
    <property type="component" value="Unassembled WGS sequence"/>
</dbReference>
<comment type="caution">
    <text evidence="1">The sequence shown here is derived from an EMBL/GenBank/DDBJ whole genome shotgun (WGS) entry which is preliminary data.</text>
</comment>
<name>A0A4Z2G076_9TELE</name>
<gene>
    <name evidence="1" type="ORF">EYF80_043303</name>
</gene>
<dbReference type="AlphaFoldDB" id="A0A4Z2G076"/>
<reference evidence="1 2" key="1">
    <citation type="submission" date="2019-03" db="EMBL/GenBank/DDBJ databases">
        <title>First draft genome of Liparis tanakae, snailfish: a comprehensive survey of snailfish specific genes.</title>
        <authorList>
            <person name="Kim W."/>
            <person name="Song I."/>
            <person name="Jeong J.-H."/>
            <person name="Kim D."/>
            <person name="Kim S."/>
            <person name="Ryu S."/>
            <person name="Song J.Y."/>
            <person name="Lee S.K."/>
        </authorList>
    </citation>
    <scope>NUCLEOTIDE SEQUENCE [LARGE SCALE GENOMIC DNA]</scope>
    <source>
        <tissue evidence="1">Muscle</tissue>
    </source>
</reference>
<dbReference type="EMBL" id="SRLO01000786">
    <property type="protein sequence ID" value="TNN46495.1"/>
    <property type="molecule type" value="Genomic_DNA"/>
</dbReference>
<protein>
    <submittedName>
        <fullName evidence="1">Uncharacterized protein</fullName>
    </submittedName>
</protein>